<organism evidence="2 3">
    <name type="scientific">Trichuris muris</name>
    <name type="common">Mouse whipworm</name>
    <dbReference type="NCBI Taxonomy" id="70415"/>
    <lineage>
        <taxon>Eukaryota</taxon>
        <taxon>Metazoa</taxon>
        <taxon>Ecdysozoa</taxon>
        <taxon>Nematoda</taxon>
        <taxon>Enoplea</taxon>
        <taxon>Dorylaimia</taxon>
        <taxon>Trichinellida</taxon>
        <taxon>Trichuridae</taxon>
        <taxon>Trichuris</taxon>
    </lineage>
</organism>
<accession>A0A5S6Q5G5</accession>
<evidence type="ECO:0000256" key="1">
    <source>
        <dbReference type="SAM" id="MobiDB-lite"/>
    </source>
</evidence>
<dbReference type="WBParaSite" id="TMUE_0000002414.1">
    <property type="protein sequence ID" value="TMUE_0000002414.1"/>
    <property type="gene ID" value="WBGene00298256"/>
</dbReference>
<evidence type="ECO:0000313" key="2">
    <source>
        <dbReference type="Proteomes" id="UP000046395"/>
    </source>
</evidence>
<keyword evidence="2" id="KW-1185">Reference proteome</keyword>
<feature type="compositionally biased region" description="Basic and acidic residues" evidence="1">
    <location>
        <begin position="1"/>
        <end position="13"/>
    </location>
</feature>
<evidence type="ECO:0000313" key="3">
    <source>
        <dbReference type="WBParaSite" id="TMUE_0000002414.1"/>
    </source>
</evidence>
<dbReference type="AlphaFoldDB" id="A0A5S6Q5G5"/>
<dbReference type="Proteomes" id="UP000046395">
    <property type="component" value="Unassembled WGS sequence"/>
</dbReference>
<reference evidence="3" key="1">
    <citation type="submission" date="2019-12" db="UniProtKB">
        <authorList>
            <consortium name="WormBaseParasite"/>
        </authorList>
    </citation>
    <scope>IDENTIFICATION</scope>
</reference>
<feature type="region of interest" description="Disordered" evidence="1">
    <location>
        <begin position="1"/>
        <end position="26"/>
    </location>
</feature>
<name>A0A5S6Q5G5_TRIMR</name>
<protein>
    <submittedName>
        <fullName evidence="3">PiggyBac transposable element-derived protein domain-containing protein</fullName>
    </submittedName>
</protein>
<proteinExistence type="predicted"/>
<sequence length="116" mass="13268">MVLQQRKDQDGVRAMESTAKKSCQRRQELGYEQPVRNMLLFMHAWSEKLTTLNFCRVVLELPSRAAVKLNAAMRLITEEWVLKNPVPVGGPGLTVEVDESLFARRKYNRGQVLPQA</sequence>